<gene>
    <name evidence="2" type="ORF">H7U22_21755</name>
</gene>
<feature type="signal peptide" evidence="1">
    <location>
        <begin position="1"/>
        <end position="18"/>
    </location>
</feature>
<feature type="chain" id="PRO_5047130390" evidence="1">
    <location>
        <begin position="19"/>
        <end position="110"/>
    </location>
</feature>
<evidence type="ECO:0000256" key="1">
    <source>
        <dbReference type="SAM" id="SignalP"/>
    </source>
</evidence>
<evidence type="ECO:0000313" key="2">
    <source>
        <dbReference type="EMBL" id="MBC6113051.1"/>
    </source>
</evidence>
<name>A0ABR7KY46_9SPHI</name>
<reference evidence="2 3" key="1">
    <citation type="submission" date="2020-08" db="EMBL/GenBank/DDBJ databases">
        <authorList>
            <person name="Sun Q."/>
            <person name="Inoue M."/>
        </authorList>
    </citation>
    <scope>NUCLEOTIDE SEQUENCE [LARGE SCALE GENOMIC DNA]</scope>
    <source>
        <strain evidence="2 3">CCM 8938</strain>
    </source>
</reference>
<keyword evidence="1" id="KW-0732">Signal</keyword>
<keyword evidence="3" id="KW-1185">Reference proteome</keyword>
<protein>
    <submittedName>
        <fullName evidence="2">Uncharacterized protein</fullName>
    </submittedName>
</protein>
<proteinExistence type="predicted"/>
<organism evidence="2 3">
    <name type="scientific">Pedobacter fastidiosus</name>
    <dbReference type="NCBI Taxonomy" id="2765361"/>
    <lineage>
        <taxon>Bacteria</taxon>
        <taxon>Pseudomonadati</taxon>
        <taxon>Bacteroidota</taxon>
        <taxon>Sphingobacteriia</taxon>
        <taxon>Sphingobacteriales</taxon>
        <taxon>Sphingobacteriaceae</taxon>
        <taxon>Pedobacter</taxon>
    </lineage>
</organism>
<sequence>MKKISLMLLCFGVFSANAKDGKPKTKQSKELLSCQQCATGTGVVKYFCDWTQTAYSISFQVTCCKSSTSGCADALQQAQQCAQSQTMGTSANILAGLKAGCVAPVTPPED</sequence>
<dbReference type="Proteomes" id="UP000652755">
    <property type="component" value="Unassembled WGS sequence"/>
</dbReference>
<dbReference type="RefSeq" id="WP_187073470.1">
    <property type="nucleotide sequence ID" value="NZ_JACRYL010000033.1"/>
</dbReference>
<comment type="caution">
    <text evidence="2">The sequence shown here is derived from an EMBL/GenBank/DDBJ whole genome shotgun (WGS) entry which is preliminary data.</text>
</comment>
<accession>A0ABR7KY46</accession>
<evidence type="ECO:0000313" key="3">
    <source>
        <dbReference type="Proteomes" id="UP000652755"/>
    </source>
</evidence>
<dbReference type="EMBL" id="JACRYL010000033">
    <property type="protein sequence ID" value="MBC6113051.1"/>
    <property type="molecule type" value="Genomic_DNA"/>
</dbReference>